<keyword evidence="3" id="KW-1185">Reference proteome</keyword>
<proteinExistence type="predicted"/>
<name>M1US51_CYAM1</name>
<dbReference type="EMBL" id="AP006493">
    <property type="protein sequence ID" value="BAM80481.1"/>
    <property type="molecule type" value="Genomic_DNA"/>
</dbReference>
<dbReference type="Pfam" id="PF08855">
    <property type="entry name" value="DUF1825"/>
    <property type="match status" value="1"/>
</dbReference>
<reference evidence="2 3" key="1">
    <citation type="journal article" date="2004" name="Nature">
        <title>Genome sequence of the ultrasmall unicellular red alga Cyanidioschyzon merolae 10D.</title>
        <authorList>
            <person name="Matsuzaki M."/>
            <person name="Misumi O."/>
            <person name="Shin-i T."/>
            <person name="Maruyama S."/>
            <person name="Takahara M."/>
            <person name="Miyagishima S."/>
            <person name="Mori T."/>
            <person name="Nishida K."/>
            <person name="Yagisawa F."/>
            <person name="Nishida K."/>
            <person name="Yoshida Y."/>
            <person name="Nishimura Y."/>
            <person name="Nakao S."/>
            <person name="Kobayashi T."/>
            <person name="Momoyama Y."/>
            <person name="Higashiyama T."/>
            <person name="Minoda A."/>
            <person name="Sano M."/>
            <person name="Nomoto H."/>
            <person name="Oishi K."/>
            <person name="Hayashi H."/>
            <person name="Ohta F."/>
            <person name="Nishizaka S."/>
            <person name="Haga S."/>
            <person name="Miura S."/>
            <person name="Morishita T."/>
            <person name="Kabeya Y."/>
            <person name="Terasawa K."/>
            <person name="Suzuki Y."/>
            <person name="Ishii Y."/>
            <person name="Asakawa S."/>
            <person name="Takano H."/>
            <person name="Ohta N."/>
            <person name="Kuroiwa H."/>
            <person name="Tanaka K."/>
            <person name="Shimizu N."/>
            <person name="Sugano S."/>
            <person name="Sato N."/>
            <person name="Nozaki H."/>
            <person name="Ogasawara N."/>
            <person name="Kohara Y."/>
            <person name="Kuroiwa T."/>
        </authorList>
    </citation>
    <scope>NUCLEOTIDE SEQUENCE [LARGE SCALE GENOMIC DNA]</scope>
    <source>
        <strain evidence="2 3">10D</strain>
    </source>
</reference>
<reference evidence="2 3" key="2">
    <citation type="journal article" date="2007" name="BMC Biol.">
        <title>A 100%-complete sequence reveals unusually simple genomic features in the hot-spring red alga Cyanidioschyzon merolae.</title>
        <authorList>
            <person name="Nozaki H."/>
            <person name="Takano H."/>
            <person name="Misumi O."/>
            <person name="Terasawa K."/>
            <person name="Matsuzaki M."/>
            <person name="Maruyama S."/>
            <person name="Nishida K."/>
            <person name="Yagisawa F."/>
            <person name="Yoshida Y."/>
            <person name="Fujiwara T."/>
            <person name="Takio S."/>
            <person name="Tamura K."/>
            <person name="Chung S.J."/>
            <person name="Nakamura S."/>
            <person name="Kuroiwa H."/>
            <person name="Tanaka K."/>
            <person name="Sato N."/>
            <person name="Kuroiwa T."/>
        </authorList>
    </citation>
    <scope>NUCLEOTIDE SEQUENCE [LARGE SCALE GENOMIC DNA]</scope>
    <source>
        <strain evidence="2 3">10D</strain>
    </source>
</reference>
<feature type="region of interest" description="Disordered" evidence="1">
    <location>
        <begin position="51"/>
        <end position="82"/>
    </location>
</feature>
<sequence length="207" mass="23513">MAETLAWSIFPVSNSSVRAAVAPESTGATTWLRRHRRHCWHRSKNSHRLPAALSHVRGQYRSPRSRGKRDDDGSGNDSDGGFLGRGGDAFASGRSAGPGGDGIFGSPVVLEEGNRLMRDHAELLRLGQKYKLFDREGKLAYIAQMESVFDRWKVFLKRFELSTDFQAQLYLKQLDAWLAQFGMRREDLLRNLEISLDMMRQDAEREL</sequence>
<dbReference type="eggNOG" id="ENOG502SEHW">
    <property type="taxonomic scope" value="Eukaryota"/>
</dbReference>
<dbReference type="STRING" id="280699.M1US51"/>
<evidence type="ECO:0000313" key="2">
    <source>
        <dbReference type="EMBL" id="BAM80481.1"/>
    </source>
</evidence>
<dbReference type="RefSeq" id="XP_005536517.1">
    <property type="nucleotide sequence ID" value="XM_005536460.1"/>
</dbReference>
<dbReference type="HOGENOM" id="CLU_1328034_0_0_1"/>
<evidence type="ECO:0000256" key="1">
    <source>
        <dbReference type="SAM" id="MobiDB-lite"/>
    </source>
</evidence>
<protein>
    <submittedName>
        <fullName evidence="2">Uncharacterized protein</fullName>
    </submittedName>
</protein>
<dbReference type="GeneID" id="16994447"/>
<accession>M1US51</accession>
<evidence type="ECO:0000313" key="3">
    <source>
        <dbReference type="Proteomes" id="UP000007014"/>
    </source>
</evidence>
<dbReference type="Proteomes" id="UP000007014">
    <property type="component" value="Chromosome 11"/>
</dbReference>
<dbReference type="InterPro" id="IPR014954">
    <property type="entry name" value="DUF1825"/>
</dbReference>
<dbReference type="Gramene" id="CMK092CT">
    <property type="protein sequence ID" value="CMK092CT"/>
    <property type="gene ID" value="CMK092C"/>
</dbReference>
<dbReference type="KEGG" id="cme:CYME_CMK092C"/>
<dbReference type="AlphaFoldDB" id="M1US51"/>
<organism evidence="2 3">
    <name type="scientific">Cyanidioschyzon merolae (strain NIES-3377 / 10D)</name>
    <name type="common">Unicellular red alga</name>
    <dbReference type="NCBI Taxonomy" id="280699"/>
    <lineage>
        <taxon>Eukaryota</taxon>
        <taxon>Rhodophyta</taxon>
        <taxon>Bangiophyceae</taxon>
        <taxon>Cyanidiales</taxon>
        <taxon>Cyanidiaceae</taxon>
        <taxon>Cyanidioschyzon</taxon>
    </lineage>
</organism>
<gene>
    <name evidence="2" type="ORF">CYME_CMK092C</name>
</gene>
<dbReference type="OrthoDB" id="10263385at2759"/>